<dbReference type="EMBL" id="BGPR01000363">
    <property type="protein sequence ID" value="GBM15676.1"/>
    <property type="molecule type" value="Genomic_DNA"/>
</dbReference>
<proteinExistence type="predicted"/>
<dbReference type="Proteomes" id="UP000499080">
    <property type="component" value="Unassembled WGS sequence"/>
</dbReference>
<feature type="compositionally biased region" description="Basic and acidic residues" evidence="2">
    <location>
        <begin position="33"/>
        <end position="48"/>
    </location>
</feature>
<feature type="region of interest" description="Disordered" evidence="2">
    <location>
        <begin position="24"/>
        <end position="63"/>
    </location>
</feature>
<dbReference type="AlphaFoldDB" id="A0A4Y2DI25"/>
<dbReference type="SUPFAM" id="SSF57756">
    <property type="entry name" value="Retrovirus zinc finger-like domains"/>
    <property type="match status" value="1"/>
</dbReference>
<protein>
    <recommendedName>
        <fullName evidence="5">CCHC-type domain-containing protein</fullName>
    </recommendedName>
</protein>
<accession>A0A4Y2DI25</accession>
<evidence type="ECO:0000256" key="1">
    <source>
        <dbReference type="SAM" id="Coils"/>
    </source>
</evidence>
<keyword evidence="4" id="KW-1185">Reference proteome</keyword>
<gene>
    <name evidence="3" type="ORF">AVEN_262856_1</name>
</gene>
<dbReference type="GO" id="GO:0008270">
    <property type="term" value="F:zinc ion binding"/>
    <property type="evidence" value="ECO:0007669"/>
    <property type="project" value="InterPro"/>
</dbReference>
<evidence type="ECO:0008006" key="5">
    <source>
        <dbReference type="Google" id="ProtNLM"/>
    </source>
</evidence>
<dbReference type="InterPro" id="IPR036875">
    <property type="entry name" value="Znf_CCHC_sf"/>
</dbReference>
<sequence>MPRKKKDCFTESLSKTIITTFAMPSSSEDELSDHDRELSGPSEKKSTKVLEMTKTGQASQPKSVGGVEAVEDLIRQIEEYNFASELTEFLIQKLQFLSNIFVNRPRDIRLAIREEIVNTVIAPIVEKFRNRETLHLTTIYDLQARPVGIEERTYQAKIRSCEESIEKLKAQLQLANADLSTLNKDLNATAKGLLESTKEVKAIIKKYQPSFADVLQMRPPPTSSQVPYITQRSEHVVLLRPKTQGTTSDENKKVVETALVCRNSAARVNRISKVSNGGVIIEAPTAADLDALKLEFGCIPNIENQFSVSEPKRRRPQVIILRLDNSVDKDRLTKGLAAKNHYLCDTKNKPLFEVNFPIKGRRTTNWVISVDSTCYKRLFSEQGVYFEFSRFKYDNFFSVKQCRHCRLFGHTTKWCPRAKEVLCTNCGMDHLASECKKISCVNCIFSNQRYRTNFDVSHGPFDRKNCECFFKQKDNLVRMMDYGPTPAPLN</sequence>
<feature type="coiled-coil region" evidence="1">
    <location>
        <begin position="151"/>
        <end position="185"/>
    </location>
</feature>
<name>A0A4Y2DI25_ARAVE</name>
<evidence type="ECO:0000313" key="3">
    <source>
        <dbReference type="EMBL" id="GBM15676.1"/>
    </source>
</evidence>
<reference evidence="3 4" key="1">
    <citation type="journal article" date="2019" name="Sci. Rep.">
        <title>Orb-weaving spider Araneus ventricosus genome elucidates the spidroin gene catalogue.</title>
        <authorList>
            <person name="Kono N."/>
            <person name="Nakamura H."/>
            <person name="Ohtoshi R."/>
            <person name="Moran D.A.P."/>
            <person name="Shinohara A."/>
            <person name="Yoshida Y."/>
            <person name="Fujiwara M."/>
            <person name="Mori M."/>
            <person name="Tomita M."/>
            <person name="Arakawa K."/>
        </authorList>
    </citation>
    <scope>NUCLEOTIDE SEQUENCE [LARGE SCALE GENOMIC DNA]</scope>
</reference>
<keyword evidence="1" id="KW-0175">Coiled coil</keyword>
<dbReference type="OrthoDB" id="6505565at2759"/>
<comment type="caution">
    <text evidence="3">The sequence shown here is derived from an EMBL/GenBank/DDBJ whole genome shotgun (WGS) entry which is preliminary data.</text>
</comment>
<dbReference type="GO" id="GO:0003676">
    <property type="term" value="F:nucleic acid binding"/>
    <property type="evidence" value="ECO:0007669"/>
    <property type="project" value="InterPro"/>
</dbReference>
<organism evidence="3 4">
    <name type="scientific">Araneus ventricosus</name>
    <name type="common">Orbweaver spider</name>
    <name type="synonym">Epeira ventricosa</name>
    <dbReference type="NCBI Taxonomy" id="182803"/>
    <lineage>
        <taxon>Eukaryota</taxon>
        <taxon>Metazoa</taxon>
        <taxon>Ecdysozoa</taxon>
        <taxon>Arthropoda</taxon>
        <taxon>Chelicerata</taxon>
        <taxon>Arachnida</taxon>
        <taxon>Araneae</taxon>
        <taxon>Araneomorphae</taxon>
        <taxon>Entelegynae</taxon>
        <taxon>Araneoidea</taxon>
        <taxon>Araneidae</taxon>
        <taxon>Araneus</taxon>
    </lineage>
</organism>
<evidence type="ECO:0000256" key="2">
    <source>
        <dbReference type="SAM" id="MobiDB-lite"/>
    </source>
</evidence>
<evidence type="ECO:0000313" key="4">
    <source>
        <dbReference type="Proteomes" id="UP000499080"/>
    </source>
</evidence>